<organism evidence="1 2">
    <name type="scientific">Bradyrhizobium denitrificans</name>
    <dbReference type="NCBI Taxonomy" id="2734912"/>
    <lineage>
        <taxon>Bacteria</taxon>
        <taxon>Pseudomonadati</taxon>
        <taxon>Pseudomonadota</taxon>
        <taxon>Alphaproteobacteria</taxon>
        <taxon>Hyphomicrobiales</taxon>
        <taxon>Nitrobacteraceae</taxon>
        <taxon>Bradyrhizobium</taxon>
    </lineage>
</organism>
<gene>
    <name evidence="1" type="ORF">JQ619_16750</name>
</gene>
<dbReference type="Proteomes" id="UP001314635">
    <property type="component" value="Unassembled WGS sequence"/>
</dbReference>
<evidence type="ECO:0000313" key="1">
    <source>
        <dbReference type="EMBL" id="MBR1137418.1"/>
    </source>
</evidence>
<reference evidence="2" key="1">
    <citation type="journal article" date="2021" name="ISME J.">
        <title>Evolutionary origin and ecological implication of a unique nif island in free-living Bradyrhizobium lineages.</title>
        <authorList>
            <person name="Tao J."/>
        </authorList>
    </citation>
    <scope>NUCLEOTIDE SEQUENCE [LARGE SCALE GENOMIC DNA]</scope>
    <source>
        <strain evidence="2">SZCCT0094</strain>
    </source>
</reference>
<name>A0ABS5G7W3_9BRAD</name>
<dbReference type="RefSeq" id="WP_172235617.1">
    <property type="nucleotide sequence ID" value="NZ_JABFDP010000003.1"/>
</dbReference>
<dbReference type="EMBL" id="JAFCLK010000014">
    <property type="protein sequence ID" value="MBR1137418.1"/>
    <property type="molecule type" value="Genomic_DNA"/>
</dbReference>
<sequence length="277" mass="29563">MGTNAVRFAVVLGTNEVASAIGVHLHREGFCVVLSHDPNPPVMRRKMAFHDALFGDTARVENVIGERIESTMDVFKALGGPQHVLVTWLGLSDLLPVRSIDVLIDARMQTREVTPNLRGMTRLSIGLGPGFSPSANCDVAIESRQDRLGQIVREGWTSAQDDGGALGGVGIERLVHSPHDGRWHTPVEIGTRIYKGFVVGHLSGVPVTAPYDGILRGIVRDGCDVAAGVALAEIDPRGRHAQWTGIDAQGQALAQATLAAIRLHAADRISTSAASTR</sequence>
<proteinExistence type="predicted"/>
<evidence type="ECO:0000313" key="2">
    <source>
        <dbReference type="Proteomes" id="UP001314635"/>
    </source>
</evidence>
<protein>
    <submittedName>
        <fullName evidence="1">Xanthine dehydrogenase</fullName>
    </submittedName>
</protein>
<comment type="caution">
    <text evidence="1">The sequence shown here is derived from an EMBL/GenBank/DDBJ whole genome shotgun (WGS) entry which is preliminary data.</text>
</comment>
<accession>A0ABS5G7W3</accession>
<keyword evidence="2" id="KW-1185">Reference proteome</keyword>